<evidence type="ECO:0000313" key="3">
    <source>
        <dbReference type="EMBL" id="GLL08540.1"/>
    </source>
</evidence>
<sequence length="381" mass="38778">MNPLQELHDLDAPRTGLTAEGLVHSGRARVRRRRRAAAAGTAAAVLVLLTAGAVSLAAARPQPDPRPALPQPSESVPQRQCRPEWLPVSGKTPTGPPVVDPTGHWAAAVSANHGELTIWHDGAKVAERHDMPFVGLAIAGISAKGAVAVTAVTGVTASGSGPRRPMIFTDGYTQALTLPPGTDPEAASEAFAMNSAGDVVGYVQVGGVTRAVRWPYRDPGRPVLLATPADRSSTALAIGEDGTVGGFLDGHPAAKVPYVWRADGTGLALALPPDVPGGAVQGVAGGWAADYGRDLRWRLAEPGRSEPLGAGGAGHAIAADGTVVTGQEVLDGHGQVALLPPDDYDRFALGGISADGRVVTGVAITGDAPAVGLPLRWVCGG</sequence>
<keyword evidence="2" id="KW-0472">Membrane</keyword>
<comment type="caution">
    <text evidence="3">The sequence shown here is derived from an EMBL/GenBank/DDBJ whole genome shotgun (WGS) entry which is preliminary data.</text>
</comment>
<accession>A0A9W6KY39</accession>
<keyword evidence="2" id="KW-1133">Transmembrane helix</keyword>
<dbReference type="Proteomes" id="UP001143480">
    <property type="component" value="Unassembled WGS sequence"/>
</dbReference>
<name>A0A9W6KY39_9ACTN</name>
<evidence type="ECO:0000256" key="2">
    <source>
        <dbReference type="SAM" id="Phobius"/>
    </source>
</evidence>
<feature type="transmembrane region" description="Helical" evidence="2">
    <location>
        <begin position="36"/>
        <end position="59"/>
    </location>
</feature>
<gene>
    <name evidence="3" type="ORF">GCM10017581_103070</name>
</gene>
<proteinExistence type="predicted"/>
<dbReference type="EMBL" id="BSFP01000157">
    <property type="protein sequence ID" value="GLL08540.1"/>
    <property type="molecule type" value="Genomic_DNA"/>
</dbReference>
<organism evidence="3 4">
    <name type="scientific">Dactylosporangium matsuzakiense</name>
    <dbReference type="NCBI Taxonomy" id="53360"/>
    <lineage>
        <taxon>Bacteria</taxon>
        <taxon>Bacillati</taxon>
        <taxon>Actinomycetota</taxon>
        <taxon>Actinomycetes</taxon>
        <taxon>Micromonosporales</taxon>
        <taxon>Micromonosporaceae</taxon>
        <taxon>Dactylosporangium</taxon>
    </lineage>
</organism>
<protein>
    <submittedName>
        <fullName evidence="3">Uncharacterized protein</fullName>
    </submittedName>
</protein>
<reference evidence="3" key="2">
    <citation type="submission" date="2023-01" db="EMBL/GenBank/DDBJ databases">
        <authorList>
            <person name="Sun Q."/>
            <person name="Evtushenko L."/>
        </authorList>
    </citation>
    <scope>NUCLEOTIDE SEQUENCE</scope>
    <source>
        <strain evidence="3">VKM Ac-1321</strain>
    </source>
</reference>
<dbReference type="RefSeq" id="WP_261964884.1">
    <property type="nucleotide sequence ID" value="NZ_BAAAXA010000001.1"/>
</dbReference>
<keyword evidence="4" id="KW-1185">Reference proteome</keyword>
<keyword evidence="2" id="KW-0812">Transmembrane</keyword>
<evidence type="ECO:0000313" key="4">
    <source>
        <dbReference type="Proteomes" id="UP001143480"/>
    </source>
</evidence>
<feature type="region of interest" description="Disordered" evidence="1">
    <location>
        <begin position="59"/>
        <end position="80"/>
    </location>
</feature>
<evidence type="ECO:0000256" key="1">
    <source>
        <dbReference type="SAM" id="MobiDB-lite"/>
    </source>
</evidence>
<dbReference type="AlphaFoldDB" id="A0A9W6KY39"/>
<reference evidence="3" key="1">
    <citation type="journal article" date="2014" name="Int. J. Syst. Evol. Microbiol.">
        <title>Complete genome sequence of Corynebacterium casei LMG S-19264T (=DSM 44701T), isolated from a smear-ripened cheese.</title>
        <authorList>
            <consortium name="US DOE Joint Genome Institute (JGI-PGF)"/>
            <person name="Walter F."/>
            <person name="Albersmeier A."/>
            <person name="Kalinowski J."/>
            <person name="Ruckert C."/>
        </authorList>
    </citation>
    <scope>NUCLEOTIDE SEQUENCE</scope>
    <source>
        <strain evidence="3">VKM Ac-1321</strain>
    </source>
</reference>